<dbReference type="AlphaFoldDB" id="A0A857F6E1"/>
<evidence type="ECO:0000259" key="2">
    <source>
        <dbReference type="PROSITE" id="PS51208"/>
    </source>
</evidence>
<keyword evidence="4" id="KW-1185">Reference proteome</keyword>
<dbReference type="InterPro" id="IPR005546">
    <property type="entry name" value="Autotransporte_beta"/>
</dbReference>
<name>A0A857F6E1_9GAMM</name>
<dbReference type="GO" id="GO:0019867">
    <property type="term" value="C:outer membrane"/>
    <property type="evidence" value="ECO:0007669"/>
    <property type="project" value="InterPro"/>
</dbReference>
<dbReference type="SMART" id="SM00869">
    <property type="entry name" value="Autotransporter"/>
    <property type="match status" value="1"/>
</dbReference>
<protein>
    <submittedName>
        <fullName evidence="3">Autotransporter outer membrane beta-barrel domain-containing protein</fullName>
    </submittedName>
</protein>
<feature type="domain" description="Autotransporter" evidence="2">
    <location>
        <begin position="123"/>
        <end position="408"/>
    </location>
</feature>
<dbReference type="PROSITE" id="PS51208">
    <property type="entry name" value="AUTOTRANSPORTER"/>
    <property type="match status" value="1"/>
</dbReference>
<evidence type="ECO:0000313" key="4">
    <source>
        <dbReference type="Proteomes" id="UP000464402"/>
    </source>
</evidence>
<feature type="region of interest" description="Disordered" evidence="1">
    <location>
        <begin position="1"/>
        <end position="80"/>
    </location>
</feature>
<feature type="compositionally biased region" description="Pro residues" evidence="1">
    <location>
        <begin position="54"/>
        <end position="67"/>
    </location>
</feature>
<dbReference type="EMBL" id="CP043727">
    <property type="protein sequence ID" value="QHB34851.1"/>
    <property type="molecule type" value="Genomic_DNA"/>
</dbReference>
<dbReference type="KEGG" id="yca:F0T03_19105"/>
<accession>A0A857F6E1</accession>
<dbReference type="PANTHER" id="PTHR12338:SF5">
    <property type="entry name" value="ANTIGEN 43-RELATED"/>
    <property type="match status" value="1"/>
</dbReference>
<dbReference type="InterPro" id="IPR036709">
    <property type="entry name" value="Autotransporte_beta_dom_sf"/>
</dbReference>
<dbReference type="Pfam" id="PF03797">
    <property type="entry name" value="Autotransporter"/>
    <property type="match status" value="1"/>
</dbReference>
<sequence>MTITNAKEAKESPKALSVSKPTNNVEDMAKPVLASPPKVTVSPKDKTTSKPTPKTTPKPVSKPTPKPTPKRASRPVSKPALVISHTPQAGSYIANQIAAQQMFITDDLHYRQRETHYIDPVTGEKKVSSMWLNTSGAKNRFNSGNNQLQTRSHRYAIQLGGTLSQWSSDGSDLGILGITSGLGKSTNHSHSTSPRHKAQGSVDGYNLGLYHIWYADNQTRLGPYIDLLTQYGWFNNQVKTSQIASNSSYRSHVFTSALETGYKIQLVENTDTRLFIQPKAKVSWQRMSGVQYKESAGTQVMMAESSAVATKLGIRTALELDIDTLSSNKTLQISPSFEANWIHNSNNKGIWFGTTNITPQGNSNIADFKLGIEANIDSNLRLWTHLGHQLGGNNYSDMQATLGANYCF</sequence>
<organism evidence="3 4">
    <name type="scientific">Yersinia canariae</name>
    <dbReference type="NCBI Taxonomy" id="2607663"/>
    <lineage>
        <taxon>Bacteria</taxon>
        <taxon>Pseudomonadati</taxon>
        <taxon>Pseudomonadota</taxon>
        <taxon>Gammaproteobacteria</taxon>
        <taxon>Enterobacterales</taxon>
        <taxon>Yersiniaceae</taxon>
        <taxon>Yersinia</taxon>
    </lineage>
</organism>
<evidence type="ECO:0000256" key="1">
    <source>
        <dbReference type="SAM" id="MobiDB-lite"/>
    </source>
</evidence>
<dbReference type="NCBIfam" id="TIGR01414">
    <property type="entry name" value="autotrans_barl"/>
    <property type="match status" value="1"/>
</dbReference>
<gene>
    <name evidence="3" type="ORF">F0T03_19105</name>
</gene>
<evidence type="ECO:0000313" key="3">
    <source>
        <dbReference type="EMBL" id="QHB34851.1"/>
    </source>
</evidence>
<reference evidence="4" key="1">
    <citation type="submission" date="2019-09" db="EMBL/GenBank/DDBJ databases">
        <title>Yersinia canariae sp. nov., isolated from a human yersiniosis case.</title>
        <authorList>
            <person name="Nguyen S.V."/>
            <person name="Greig D."/>
            <person name="Hurley D."/>
            <person name="Cao Y."/>
            <person name="McCabe E."/>
            <person name="Mitchell M."/>
            <person name="Jenkins C."/>
            <person name="Fanning S."/>
        </authorList>
    </citation>
    <scope>NUCLEOTIDE SEQUENCE [LARGE SCALE GENOMIC DNA]</scope>
    <source>
        <strain evidence="4">NCTC 14382</strain>
    </source>
</reference>
<dbReference type="PANTHER" id="PTHR12338">
    <property type="entry name" value="AUTOTRANSPORTER"/>
    <property type="match status" value="1"/>
</dbReference>
<dbReference type="SUPFAM" id="SSF103515">
    <property type="entry name" value="Autotransporter"/>
    <property type="match status" value="1"/>
</dbReference>
<dbReference type="Proteomes" id="UP000464402">
    <property type="component" value="Chromosome"/>
</dbReference>
<dbReference type="InterPro" id="IPR006315">
    <property type="entry name" value="OM_autotransptr_brl_dom"/>
</dbReference>
<proteinExistence type="predicted"/>
<dbReference type="Gene3D" id="2.40.128.130">
    <property type="entry name" value="Autotransporter beta-domain"/>
    <property type="match status" value="1"/>
</dbReference>
<dbReference type="InterPro" id="IPR050909">
    <property type="entry name" value="Bact_Autotransporter_VF"/>
</dbReference>